<gene>
    <name evidence="3" type="ORF">EAH86_09140</name>
</gene>
<name>A0A502CXL1_9MICO</name>
<dbReference type="OrthoDB" id="3204583at2"/>
<dbReference type="InterPro" id="IPR010252">
    <property type="entry name" value="HutF"/>
</dbReference>
<dbReference type="SUPFAM" id="SSF51338">
    <property type="entry name" value="Composite domain of metallo-dependent hydrolases"/>
    <property type="match status" value="1"/>
</dbReference>
<evidence type="ECO:0000313" key="3">
    <source>
        <dbReference type="EMBL" id="TPG17382.1"/>
    </source>
</evidence>
<dbReference type="InterPro" id="IPR032466">
    <property type="entry name" value="Metal_Hydrolase"/>
</dbReference>
<keyword evidence="1 3" id="KW-0378">Hydrolase</keyword>
<evidence type="ECO:0000259" key="2">
    <source>
        <dbReference type="Pfam" id="PF01979"/>
    </source>
</evidence>
<dbReference type="EMBL" id="RCZM01000003">
    <property type="protein sequence ID" value="TPG17382.1"/>
    <property type="molecule type" value="Genomic_DNA"/>
</dbReference>
<dbReference type="NCBIfam" id="NF006681">
    <property type="entry name" value="PRK09229.1-2"/>
    <property type="match status" value="1"/>
</dbReference>
<sequence>MNPGSTSYWAEHAWLPSGLATGVRFEVVDGVFAGVHRRGRAEAGDERLHGVVLPGFANSHSHAFHRALRGRTHGDGGNFWTWRQQMYAVTRHLTPDTYLALARAVFAEMVLSGITVVGEFHYLHHDVGGRPYADPNAMGEALIEAARDAGLRLTLLDTCYLAGGLAGDGHVPLDDVQRRFTDGNVDAWATRVAALTPDPTTRIGAAVHSVRAVPRDDLRAMAEVTRGRTVHAHVSEQPAENLATQMFYGATPTELLHDAGLLGERFSAVHATHLSDRDISLLGQSDSTACFCPTTERDLADGIGPARALADAGARLSLGSDQHAVIDPFEEVRGLEMHERLASNERGRFTADELLTAATVDGYRSLGWQDAGLIAEGAAADFIVVRTDTVNTVGAKAGQILYCATRSDVDRVVVGGRTVVESGRHLLGDVASMLGKALSDVREHQ</sequence>
<feature type="domain" description="Amidohydrolase-related" evidence="2">
    <location>
        <begin position="51"/>
        <end position="419"/>
    </location>
</feature>
<protein>
    <submittedName>
        <fullName evidence="3">Formimidoylglutamate deiminase</fullName>
        <ecNumber evidence="3">3.5.3.13</ecNumber>
    </submittedName>
</protein>
<reference evidence="3 4" key="1">
    <citation type="journal article" date="2019" name="Environ. Microbiol.">
        <title>Species interactions and distinct microbial communities in high Arctic permafrost affected cryosols are associated with the CH4 and CO2 gas fluxes.</title>
        <authorList>
            <person name="Altshuler I."/>
            <person name="Hamel J."/>
            <person name="Turney S."/>
            <person name="Magnuson E."/>
            <person name="Levesque R."/>
            <person name="Greer C."/>
            <person name="Whyte L.G."/>
        </authorList>
    </citation>
    <scope>NUCLEOTIDE SEQUENCE [LARGE SCALE GENOMIC DNA]</scope>
    <source>
        <strain evidence="3 4">S9.3A</strain>
    </source>
</reference>
<comment type="caution">
    <text evidence="3">The sequence shown here is derived from an EMBL/GenBank/DDBJ whole genome shotgun (WGS) entry which is preliminary data.</text>
</comment>
<dbReference type="PANTHER" id="PTHR43794:SF11">
    <property type="entry name" value="AMIDOHYDROLASE-RELATED DOMAIN-CONTAINING PROTEIN"/>
    <property type="match status" value="1"/>
</dbReference>
<organism evidence="3 4">
    <name type="scientific">Pedococcus bigeumensis</name>
    <dbReference type="NCBI Taxonomy" id="433644"/>
    <lineage>
        <taxon>Bacteria</taxon>
        <taxon>Bacillati</taxon>
        <taxon>Actinomycetota</taxon>
        <taxon>Actinomycetes</taxon>
        <taxon>Micrococcales</taxon>
        <taxon>Intrasporangiaceae</taxon>
        <taxon>Pedococcus</taxon>
    </lineage>
</organism>
<dbReference type="EC" id="3.5.3.13" evidence="3"/>
<dbReference type="InterPro" id="IPR050287">
    <property type="entry name" value="MTA/SAH_deaminase"/>
</dbReference>
<dbReference type="Gene3D" id="2.30.40.10">
    <property type="entry name" value="Urease, subunit C, domain 1"/>
    <property type="match status" value="1"/>
</dbReference>
<dbReference type="InterPro" id="IPR006680">
    <property type="entry name" value="Amidohydro-rel"/>
</dbReference>
<dbReference type="Gene3D" id="3.20.20.140">
    <property type="entry name" value="Metal-dependent hydrolases"/>
    <property type="match status" value="1"/>
</dbReference>
<accession>A0A502CXL1</accession>
<keyword evidence="4" id="KW-1185">Reference proteome</keyword>
<evidence type="ECO:0000256" key="1">
    <source>
        <dbReference type="ARBA" id="ARBA00022801"/>
    </source>
</evidence>
<dbReference type="InterPro" id="IPR011059">
    <property type="entry name" value="Metal-dep_hydrolase_composite"/>
</dbReference>
<dbReference type="AlphaFoldDB" id="A0A502CXL1"/>
<dbReference type="GO" id="GO:0050416">
    <property type="term" value="F:formimidoylglutamate deiminase activity"/>
    <property type="evidence" value="ECO:0007669"/>
    <property type="project" value="UniProtKB-EC"/>
</dbReference>
<proteinExistence type="predicted"/>
<dbReference type="SUPFAM" id="SSF51556">
    <property type="entry name" value="Metallo-dependent hydrolases"/>
    <property type="match status" value="1"/>
</dbReference>
<dbReference type="PANTHER" id="PTHR43794">
    <property type="entry name" value="AMINOHYDROLASE SSNA-RELATED"/>
    <property type="match status" value="1"/>
</dbReference>
<dbReference type="NCBIfam" id="TIGR02022">
    <property type="entry name" value="hutF"/>
    <property type="match status" value="1"/>
</dbReference>
<evidence type="ECO:0000313" key="4">
    <source>
        <dbReference type="Proteomes" id="UP000317722"/>
    </source>
</evidence>
<dbReference type="Proteomes" id="UP000317722">
    <property type="component" value="Unassembled WGS sequence"/>
</dbReference>
<dbReference type="Pfam" id="PF01979">
    <property type="entry name" value="Amidohydro_1"/>
    <property type="match status" value="1"/>
</dbReference>